<dbReference type="AlphaFoldDB" id="A0A8J2U6N0"/>
<reference evidence="9" key="1">
    <citation type="journal article" date="2019" name="Int. J. Syst. Evol. Microbiol.">
        <title>The Global Catalogue of Microorganisms (GCM) 10K type strain sequencing project: providing services to taxonomists for standard genome sequencing and annotation.</title>
        <authorList>
            <consortium name="The Broad Institute Genomics Platform"/>
            <consortium name="The Broad Institute Genome Sequencing Center for Infectious Disease"/>
            <person name="Wu L."/>
            <person name="Ma J."/>
        </authorList>
    </citation>
    <scope>NUCLEOTIDE SEQUENCE [LARGE SCALE GENOMIC DNA]</scope>
    <source>
        <strain evidence="9">CGMCC 1.10130</strain>
    </source>
</reference>
<evidence type="ECO:0000256" key="2">
    <source>
        <dbReference type="ARBA" id="ARBA00022801"/>
    </source>
</evidence>
<feature type="site" description="Important for catalytic activity, responsible for pKa modulation of the active site Glu and correct orientation of both the proton donor and substrate" evidence="5">
    <location>
        <position position="129"/>
    </location>
</feature>
<feature type="domain" description="Beta-xylosidase C-terminal Concanavalin A-like" evidence="7">
    <location>
        <begin position="335"/>
        <end position="533"/>
    </location>
</feature>
<keyword evidence="3 6" id="KW-0326">Glycosidase</keyword>
<dbReference type="CDD" id="cd09000">
    <property type="entry name" value="GH43_SXA-like"/>
    <property type="match status" value="1"/>
</dbReference>
<dbReference type="InterPro" id="IPR013320">
    <property type="entry name" value="ConA-like_dom_sf"/>
</dbReference>
<accession>A0A8J2U6N0</accession>
<comment type="similarity">
    <text evidence="1 6">Belongs to the glycosyl hydrolase 43 family.</text>
</comment>
<dbReference type="Pfam" id="PF17851">
    <property type="entry name" value="GH43_C2"/>
    <property type="match status" value="1"/>
</dbReference>
<dbReference type="GO" id="GO:0004553">
    <property type="term" value="F:hydrolase activity, hydrolyzing O-glycosyl compounds"/>
    <property type="evidence" value="ECO:0007669"/>
    <property type="project" value="InterPro"/>
</dbReference>
<dbReference type="RefSeq" id="WP_087506238.1">
    <property type="nucleotide sequence ID" value="NZ_BMDX01000014.1"/>
</dbReference>
<gene>
    <name evidence="8" type="ORF">GCM10011369_25960</name>
</gene>
<evidence type="ECO:0000256" key="5">
    <source>
        <dbReference type="PIRSR" id="PIRSR606710-2"/>
    </source>
</evidence>
<evidence type="ECO:0000256" key="3">
    <source>
        <dbReference type="ARBA" id="ARBA00023295"/>
    </source>
</evidence>
<dbReference type="OrthoDB" id="9801455at2"/>
<keyword evidence="2 6" id="KW-0378">Hydrolase</keyword>
<dbReference type="EMBL" id="BMDX01000014">
    <property type="protein sequence ID" value="GGA82779.1"/>
    <property type="molecule type" value="Genomic_DNA"/>
</dbReference>
<organism evidence="8 9">
    <name type="scientific">Neiella marina</name>
    <dbReference type="NCBI Taxonomy" id="508461"/>
    <lineage>
        <taxon>Bacteria</taxon>
        <taxon>Pseudomonadati</taxon>
        <taxon>Pseudomonadota</taxon>
        <taxon>Gammaproteobacteria</taxon>
        <taxon>Alteromonadales</taxon>
        <taxon>Echinimonadaceae</taxon>
        <taxon>Neiella</taxon>
    </lineage>
</organism>
<sequence>MSNEILNPILKGFNPDPSICQAGDDYYIATSTFEWFPGVQIHHSKDLANWDLVAQPLNRVSQLDMKGHPDSCGVWAPCLTYHNGLFWLIYTDVRAYQDDFKIAHNYLVTAESIEGPWSEPIFMNSSGFDPSLFHDDDGRQWFINVLWDHRPEASLNHNRPAKSFAGILLQEYDHEQQKLVGPIKNIFAGSDLGLVEGPHLFKRDGYYYLLTAEGGTFAYHAALFARSKTIDGPYEMDPEGHFLNSWQVPSSSLRRSGHSDMLELPNGDCYLVHLTGRPLPYRGRCVLGRETAIQKMSWSDDGWPRLAQGHVGPTDTIEGPFGGSAPERFQSQSLDFDEASLPIDFQTLRVPLGENNLTLKERPGYLRLKGAECPTSKYEQSLIARRQQAFCFTATTDIDVQPENIQQMAGLISYYNTGKFIYLYITHDPEQGRVLEIMMANMSGGSMSYPLGQRIPLPAEGEIGLRIDVDFDAWSCAWRHNGGQWQRLAIELDYSILADEFGAENFTGAFIGMACHDMSGARLPADFRQFSYQEREFMNRQQRADDC</sequence>
<protein>
    <submittedName>
        <fullName evidence="8">Xylan 1,4-beta-xylosidase</fullName>
    </submittedName>
</protein>
<feature type="active site" description="Proton acceptor" evidence="4">
    <location>
        <position position="16"/>
    </location>
</feature>
<dbReference type="Gene3D" id="2.60.120.200">
    <property type="match status" value="1"/>
</dbReference>
<evidence type="ECO:0000259" key="7">
    <source>
        <dbReference type="Pfam" id="PF17851"/>
    </source>
</evidence>
<dbReference type="PANTHER" id="PTHR42812:SF12">
    <property type="entry name" value="BETA-XYLOSIDASE-RELATED"/>
    <property type="match status" value="1"/>
</dbReference>
<dbReference type="InterPro" id="IPR041542">
    <property type="entry name" value="GH43_C2"/>
</dbReference>
<dbReference type="InterPro" id="IPR006710">
    <property type="entry name" value="Glyco_hydro_43"/>
</dbReference>
<proteinExistence type="inferred from homology"/>
<evidence type="ECO:0000256" key="6">
    <source>
        <dbReference type="RuleBase" id="RU361187"/>
    </source>
</evidence>
<dbReference type="PANTHER" id="PTHR42812">
    <property type="entry name" value="BETA-XYLOSIDASE"/>
    <property type="match status" value="1"/>
</dbReference>
<evidence type="ECO:0000313" key="9">
    <source>
        <dbReference type="Proteomes" id="UP000619743"/>
    </source>
</evidence>
<name>A0A8J2U6N0_9GAMM</name>
<dbReference type="SUPFAM" id="SSF75005">
    <property type="entry name" value="Arabinanase/levansucrase/invertase"/>
    <property type="match status" value="1"/>
</dbReference>
<dbReference type="Gene3D" id="2.115.10.20">
    <property type="entry name" value="Glycosyl hydrolase domain, family 43"/>
    <property type="match status" value="1"/>
</dbReference>
<evidence type="ECO:0000256" key="1">
    <source>
        <dbReference type="ARBA" id="ARBA00009865"/>
    </source>
</evidence>
<evidence type="ECO:0000256" key="4">
    <source>
        <dbReference type="PIRSR" id="PIRSR606710-1"/>
    </source>
</evidence>
<keyword evidence="9" id="KW-1185">Reference proteome</keyword>
<dbReference type="InterPro" id="IPR051795">
    <property type="entry name" value="Glycosyl_Hydrlase_43"/>
</dbReference>
<dbReference type="SUPFAM" id="SSF49899">
    <property type="entry name" value="Concanavalin A-like lectins/glucanases"/>
    <property type="match status" value="1"/>
</dbReference>
<dbReference type="Proteomes" id="UP000619743">
    <property type="component" value="Unassembled WGS sequence"/>
</dbReference>
<dbReference type="GO" id="GO:0005975">
    <property type="term" value="P:carbohydrate metabolic process"/>
    <property type="evidence" value="ECO:0007669"/>
    <property type="project" value="InterPro"/>
</dbReference>
<comment type="caution">
    <text evidence="8">The sequence shown here is derived from an EMBL/GenBank/DDBJ whole genome shotgun (WGS) entry which is preliminary data.</text>
</comment>
<dbReference type="Pfam" id="PF04616">
    <property type="entry name" value="Glyco_hydro_43"/>
    <property type="match status" value="1"/>
</dbReference>
<feature type="active site" description="Proton donor" evidence="4">
    <location>
        <position position="196"/>
    </location>
</feature>
<dbReference type="InterPro" id="IPR023296">
    <property type="entry name" value="Glyco_hydro_beta-prop_sf"/>
</dbReference>
<evidence type="ECO:0000313" key="8">
    <source>
        <dbReference type="EMBL" id="GGA82779.1"/>
    </source>
</evidence>